<evidence type="ECO:0000313" key="2">
    <source>
        <dbReference type="EMBL" id="PHQ33357.1"/>
    </source>
</evidence>
<dbReference type="EMBL" id="NIZW01000018">
    <property type="protein sequence ID" value="PHQ33357.1"/>
    <property type="molecule type" value="Genomic_DNA"/>
</dbReference>
<name>A0A2G1W2U3_9BACT</name>
<dbReference type="CDD" id="cd04221">
    <property type="entry name" value="MauL"/>
    <property type="match status" value="1"/>
</dbReference>
<evidence type="ECO:0000256" key="1">
    <source>
        <dbReference type="SAM" id="SignalP"/>
    </source>
</evidence>
<sequence length="257" mass="27993">MNIRPLIAGTVATCALTASMAMAETGTLKMRFVLDAPNAPEVGKIDPNKDIDFCGKHDIPNEKLMVDAESKGIKNVLVYVYTGRGGTKLDDVPAKNETHELANDECRFQPHYVIAQTGDTLKITNPDPVGHNANLNFFANKAENLMIPAGAEKEVALEKPEPAAIPVECNIHPWMRAYVVVLEHPYAAVSDEDGTLTIEGIPTGEVMFRVSHEAGKIDEVKIDGSEESWRRSRFELDIKAGMNDIGDVLVPADALSL</sequence>
<evidence type="ECO:0000313" key="3">
    <source>
        <dbReference type="Proteomes" id="UP000225740"/>
    </source>
</evidence>
<gene>
    <name evidence="2" type="ORF">CEE69_21635</name>
</gene>
<dbReference type="SUPFAM" id="SSF49503">
    <property type="entry name" value="Cupredoxins"/>
    <property type="match status" value="1"/>
</dbReference>
<dbReference type="AlphaFoldDB" id="A0A2G1W2U3"/>
<feature type="signal peptide" evidence="1">
    <location>
        <begin position="1"/>
        <end position="23"/>
    </location>
</feature>
<dbReference type="GeneID" id="90610582"/>
<reference evidence="2 3" key="1">
    <citation type="submission" date="2017-06" db="EMBL/GenBank/DDBJ databases">
        <title>Description of Rhodopirellula bahusiensis sp. nov.</title>
        <authorList>
            <person name="Kizina J."/>
            <person name="Harder J."/>
        </authorList>
    </citation>
    <scope>NUCLEOTIDE SEQUENCE [LARGE SCALE GENOMIC DNA]</scope>
    <source>
        <strain evidence="2 3">SWK21</strain>
    </source>
</reference>
<organism evidence="2 3">
    <name type="scientific">Rhodopirellula bahusiensis</name>
    <dbReference type="NCBI Taxonomy" id="2014065"/>
    <lineage>
        <taxon>Bacteria</taxon>
        <taxon>Pseudomonadati</taxon>
        <taxon>Planctomycetota</taxon>
        <taxon>Planctomycetia</taxon>
        <taxon>Pirellulales</taxon>
        <taxon>Pirellulaceae</taxon>
        <taxon>Rhodopirellula</taxon>
    </lineage>
</organism>
<comment type="caution">
    <text evidence="2">The sequence shown here is derived from an EMBL/GenBank/DDBJ whole genome shotgun (WGS) entry which is preliminary data.</text>
</comment>
<dbReference type="Gene3D" id="2.60.40.420">
    <property type="entry name" value="Cupredoxins - blue copper proteins"/>
    <property type="match status" value="1"/>
</dbReference>
<evidence type="ECO:0008006" key="4">
    <source>
        <dbReference type="Google" id="ProtNLM"/>
    </source>
</evidence>
<keyword evidence="3" id="KW-1185">Reference proteome</keyword>
<dbReference type="Proteomes" id="UP000225740">
    <property type="component" value="Unassembled WGS sequence"/>
</dbReference>
<dbReference type="InterPro" id="IPR008972">
    <property type="entry name" value="Cupredoxin"/>
</dbReference>
<keyword evidence="1" id="KW-0732">Signal</keyword>
<dbReference type="InterPro" id="IPR034242">
    <property type="entry name" value="MauL"/>
</dbReference>
<protein>
    <recommendedName>
        <fullName evidence="4">Methylamine utilization protein</fullName>
    </recommendedName>
</protein>
<feature type="chain" id="PRO_5013686241" description="Methylamine utilization protein" evidence="1">
    <location>
        <begin position="24"/>
        <end position="257"/>
    </location>
</feature>
<dbReference type="OrthoDB" id="9772097at2"/>
<accession>A0A2G1W2U3</accession>
<dbReference type="RefSeq" id="WP_099262719.1">
    <property type="nucleotide sequence ID" value="NZ_NIZW01000018.1"/>
</dbReference>
<proteinExistence type="predicted"/>